<keyword evidence="2" id="KW-1185">Reference proteome</keyword>
<name>A0ABZ3IW76_SPOA4</name>
<protein>
    <submittedName>
        <fullName evidence="1">Uncharacterized protein</fullName>
    </submittedName>
</protein>
<organism evidence="1 2">
    <name type="scientific">Sporomusa acidovorans (strain ATCC 49682 / DSM 3132 / Mol)</name>
    <dbReference type="NCBI Taxonomy" id="1123286"/>
    <lineage>
        <taxon>Bacteria</taxon>
        <taxon>Bacillati</taxon>
        <taxon>Bacillota</taxon>
        <taxon>Negativicutes</taxon>
        <taxon>Selenomonadales</taxon>
        <taxon>Sporomusaceae</taxon>
        <taxon>Sporomusa</taxon>
    </lineage>
</organism>
<evidence type="ECO:0000313" key="1">
    <source>
        <dbReference type="EMBL" id="XFO70116.1"/>
    </source>
</evidence>
<proteinExistence type="predicted"/>
<dbReference type="EMBL" id="CP155571">
    <property type="protein sequence ID" value="XFO70116.1"/>
    <property type="molecule type" value="Genomic_DNA"/>
</dbReference>
<sequence length="60" mass="6622">MQKKRRQAGCSRNNAAGWRLFKNSETNIGEQGRLGNCLAGALNNSLQGKARITANTVFWL</sequence>
<evidence type="ECO:0000313" key="2">
    <source>
        <dbReference type="Proteomes" id="UP000216052"/>
    </source>
</evidence>
<dbReference type="RefSeq" id="WP_143122644.1">
    <property type="nucleotide sequence ID" value="NZ_CP155571.1"/>
</dbReference>
<gene>
    <name evidence="1" type="ORF">SPACI_001030</name>
</gene>
<dbReference type="Proteomes" id="UP000216052">
    <property type="component" value="Chromosome"/>
</dbReference>
<reference evidence="1" key="1">
    <citation type="submission" date="2024-05" db="EMBL/GenBank/DDBJ databases">
        <title>Isolation and characterization of Sporomusa carbonis sp. nov., a carboxydotrophic hydrogenogen in the genus of Sporomusa isolated from a charcoal burning pile.</title>
        <authorList>
            <person name="Boeer T."/>
            <person name="Rosenbaum F."/>
            <person name="Eysell L."/>
            <person name="Mueller V."/>
            <person name="Daniel R."/>
            <person name="Poehlein A."/>
        </authorList>
    </citation>
    <scope>NUCLEOTIDE SEQUENCE [LARGE SCALE GENOMIC DNA]</scope>
    <source>
        <strain evidence="1">DSM 3132</strain>
    </source>
</reference>
<accession>A0ABZ3IW76</accession>